<dbReference type="EMBL" id="CM042021">
    <property type="protein sequence ID" value="KAI3820198.1"/>
    <property type="molecule type" value="Genomic_DNA"/>
</dbReference>
<accession>A0ACB9JJT6</accession>
<evidence type="ECO:0000313" key="2">
    <source>
        <dbReference type="Proteomes" id="UP001056120"/>
    </source>
</evidence>
<organism evidence="1 2">
    <name type="scientific">Smallanthus sonchifolius</name>
    <dbReference type="NCBI Taxonomy" id="185202"/>
    <lineage>
        <taxon>Eukaryota</taxon>
        <taxon>Viridiplantae</taxon>
        <taxon>Streptophyta</taxon>
        <taxon>Embryophyta</taxon>
        <taxon>Tracheophyta</taxon>
        <taxon>Spermatophyta</taxon>
        <taxon>Magnoliopsida</taxon>
        <taxon>eudicotyledons</taxon>
        <taxon>Gunneridae</taxon>
        <taxon>Pentapetalae</taxon>
        <taxon>asterids</taxon>
        <taxon>campanulids</taxon>
        <taxon>Asterales</taxon>
        <taxon>Asteraceae</taxon>
        <taxon>Asteroideae</taxon>
        <taxon>Heliantheae alliance</taxon>
        <taxon>Millerieae</taxon>
        <taxon>Smallanthus</taxon>
    </lineage>
</organism>
<gene>
    <name evidence="1" type="ORF">L1987_14057</name>
</gene>
<protein>
    <submittedName>
        <fullName evidence="1">Uncharacterized protein</fullName>
    </submittedName>
</protein>
<dbReference type="Proteomes" id="UP001056120">
    <property type="component" value="Linkage Group LG04"/>
</dbReference>
<name>A0ACB9JJT6_9ASTR</name>
<keyword evidence="2" id="KW-1185">Reference proteome</keyword>
<evidence type="ECO:0000313" key="1">
    <source>
        <dbReference type="EMBL" id="KAI3820198.1"/>
    </source>
</evidence>
<comment type="caution">
    <text evidence="1">The sequence shown here is derived from an EMBL/GenBank/DDBJ whole genome shotgun (WGS) entry which is preliminary data.</text>
</comment>
<reference evidence="2" key="1">
    <citation type="journal article" date="2022" name="Mol. Ecol. Resour.">
        <title>The genomes of chicory, endive, great burdock and yacon provide insights into Asteraceae palaeo-polyploidization history and plant inulin production.</title>
        <authorList>
            <person name="Fan W."/>
            <person name="Wang S."/>
            <person name="Wang H."/>
            <person name="Wang A."/>
            <person name="Jiang F."/>
            <person name="Liu H."/>
            <person name="Zhao H."/>
            <person name="Xu D."/>
            <person name="Zhang Y."/>
        </authorList>
    </citation>
    <scope>NUCLEOTIDE SEQUENCE [LARGE SCALE GENOMIC DNA]</scope>
    <source>
        <strain evidence="2">cv. Yunnan</strain>
    </source>
</reference>
<reference evidence="1 2" key="2">
    <citation type="journal article" date="2022" name="Mol. Ecol. Resour.">
        <title>The genomes of chicory, endive, great burdock and yacon provide insights into Asteraceae paleo-polyploidization history and plant inulin production.</title>
        <authorList>
            <person name="Fan W."/>
            <person name="Wang S."/>
            <person name="Wang H."/>
            <person name="Wang A."/>
            <person name="Jiang F."/>
            <person name="Liu H."/>
            <person name="Zhao H."/>
            <person name="Xu D."/>
            <person name="Zhang Y."/>
        </authorList>
    </citation>
    <scope>NUCLEOTIDE SEQUENCE [LARGE SCALE GENOMIC DNA]</scope>
    <source>
        <strain evidence="2">cv. Yunnan</strain>
        <tissue evidence="1">Leaves</tissue>
    </source>
</reference>
<sequence>MGREGWTNITLFGFCRSIEHSRDNRRHICARTIHADLTIRDVQRETWMLDKLSTDVKYDMDESPSTTKIKLLMSMTGGHTIRTGNHKVAYRSWIGLCKHCLDRKLEGIAITSRPKHHMYKNRDSTGRKGKTEGDGF</sequence>
<proteinExistence type="predicted"/>